<feature type="compositionally biased region" description="Low complexity" evidence="12">
    <location>
        <begin position="78"/>
        <end position="89"/>
    </location>
</feature>
<evidence type="ECO:0000256" key="12">
    <source>
        <dbReference type="SAM" id="MobiDB-lite"/>
    </source>
</evidence>
<feature type="transmembrane region" description="Helical" evidence="13">
    <location>
        <begin position="29"/>
        <end position="50"/>
    </location>
</feature>
<evidence type="ECO:0000313" key="14">
    <source>
        <dbReference type="EMBL" id="KAF9140402.1"/>
    </source>
</evidence>
<feature type="repeat" description="Solcar" evidence="10">
    <location>
        <begin position="254"/>
        <end position="339"/>
    </location>
</feature>
<comment type="similarity">
    <text evidence="2 11">Belongs to the mitochondrial carrier (TC 2.A.29) family.</text>
</comment>
<evidence type="ECO:0000256" key="10">
    <source>
        <dbReference type="PROSITE-ProRule" id="PRU00282"/>
    </source>
</evidence>
<dbReference type="Pfam" id="PF00153">
    <property type="entry name" value="Mito_carr"/>
    <property type="match status" value="3"/>
</dbReference>
<evidence type="ECO:0000256" key="8">
    <source>
        <dbReference type="ARBA" id="ARBA00023128"/>
    </source>
</evidence>
<keyword evidence="8" id="KW-0496">Mitochondrion</keyword>
<dbReference type="GO" id="GO:0005743">
    <property type="term" value="C:mitochondrial inner membrane"/>
    <property type="evidence" value="ECO:0007669"/>
    <property type="project" value="UniProtKB-SubCell"/>
</dbReference>
<dbReference type="InterPro" id="IPR023395">
    <property type="entry name" value="MCP_dom_sf"/>
</dbReference>
<evidence type="ECO:0000256" key="5">
    <source>
        <dbReference type="ARBA" id="ARBA00022737"/>
    </source>
</evidence>
<keyword evidence="15" id="KW-1185">Reference proteome</keyword>
<keyword evidence="9 10" id="KW-0472">Membrane</keyword>
<gene>
    <name evidence="14" type="ORF">BG015_001675</name>
</gene>
<dbReference type="PANTHER" id="PTHR46356">
    <property type="entry name" value="MITOCHONDRIAL 2-OXODICARBOXYLATE CARRIER"/>
    <property type="match status" value="1"/>
</dbReference>
<keyword evidence="6" id="KW-0999">Mitochondrion inner membrane</keyword>
<evidence type="ECO:0000256" key="9">
    <source>
        <dbReference type="ARBA" id="ARBA00023136"/>
    </source>
</evidence>
<evidence type="ECO:0000256" key="3">
    <source>
        <dbReference type="ARBA" id="ARBA00022448"/>
    </source>
</evidence>
<keyword evidence="7 13" id="KW-1133">Transmembrane helix</keyword>
<name>A0A9P5RRY0_9FUNG</name>
<dbReference type="Proteomes" id="UP000748756">
    <property type="component" value="Unassembled WGS sequence"/>
</dbReference>
<evidence type="ECO:0000256" key="11">
    <source>
        <dbReference type="RuleBase" id="RU000488"/>
    </source>
</evidence>
<dbReference type="Gene3D" id="1.50.40.10">
    <property type="entry name" value="Mitochondrial carrier domain"/>
    <property type="match status" value="1"/>
</dbReference>
<comment type="caution">
    <text evidence="14">The sequence shown here is derived from an EMBL/GenBank/DDBJ whole genome shotgun (WGS) entry which is preliminary data.</text>
</comment>
<dbReference type="PROSITE" id="PS50920">
    <property type="entry name" value="SOLCAR"/>
    <property type="match status" value="3"/>
</dbReference>
<dbReference type="InterPro" id="IPR051752">
    <property type="entry name" value="Mito_2-oxodicarb_carrier"/>
</dbReference>
<dbReference type="AlphaFoldDB" id="A0A9P5RRY0"/>
<keyword evidence="4 10" id="KW-0812">Transmembrane</keyword>
<feature type="region of interest" description="Disordered" evidence="12">
    <location>
        <begin position="1"/>
        <end position="21"/>
    </location>
</feature>
<keyword evidence="5" id="KW-0677">Repeat</keyword>
<evidence type="ECO:0000256" key="1">
    <source>
        <dbReference type="ARBA" id="ARBA00004448"/>
    </source>
</evidence>
<protein>
    <recommendedName>
        <fullName evidence="16">Mitochondrial carrier</fullName>
    </recommendedName>
</protein>
<comment type="subcellular location">
    <subcellularLocation>
        <location evidence="1">Mitochondrion inner membrane</location>
        <topology evidence="1">Multi-pass membrane protein</topology>
    </subcellularLocation>
</comment>
<evidence type="ECO:0000256" key="2">
    <source>
        <dbReference type="ARBA" id="ARBA00006375"/>
    </source>
</evidence>
<organism evidence="14 15">
    <name type="scientific">Linnemannia schmuckeri</name>
    <dbReference type="NCBI Taxonomy" id="64567"/>
    <lineage>
        <taxon>Eukaryota</taxon>
        <taxon>Fungi</taxon>
        <taxon>Fungi incertae sedis</taxon>
        <taxon>Mucoromycota</taxon>
        <taxon>Mortierellomycotina</taxon>
        <taxon>Mortierellomycetes</taxon>
        <taxon>Mortierellales</taxon>
        <taxon>Mortierellaceae</taxon>
        <taxon>Linnemannia</taxon>
    </lineage>
</organism>
<feature type="repeat" description="Solcar" evidence="10">
    <location>
        <begin position="27"/>
        <end position="147"/>
    </location>
</feature>
<proteinExistence type="inferred from homology"/>
<sequence>MATPTTTSTSSRSISGTTTTSTKRTPLPFTYQFLAASVAGITEIAFMYPLDLVKTRFQLQVNPPLSKVPLVQPHGINTTTTTTTATTATKGQAPTPPRPYTSILGCLQRVIRREGVLHLYRGMLPPLIAEAPKRAIKFGANEQWGFALKKLFSLDRLTAFQAGFVGSMAGATEAFFITPFELVKVRLQDRGSLKLYTGTADCIRKVASQEGIFTFYHGLEATIWRHATWSGMYFMTIHGFRTAFPELSTASREESMMRNFVAGTLGGAVGTLVNTPFDVVKSRIQNQHEGPIGYTFSRVARLYRQEGFRALYKGLAPKLLRLGPGGGLLLVVFDRTSELLRSFISEDKNNKSAVTPTP</sequence>
<accession>A0A9P5RRY0</accession>
<dbReference type="PANTHER" id="PTHR46356:SF1">
    <property type="entry name" value="MITOCHONDRIAL 2-OXODICARBOXYLATE CARRIER"/>
    <property type="match status" value="1"/>
</dbReference>
<dbReference type="InterPro" id="IPR018108">
    <property type="entry name" value="MCP_transmembrane"/>
</dbReference>
<keyword evidence="3 11" id="KW-0813">Transport</keyword>
<feature type="repeat" description="Solcar" evidence="10">
    <location>
        <begin position="157"/>
        <end position="243"/>
    </location>
</feature>
<dbReference type="EMBL" id="JAAAUQ010001308">
    <property type="protein sequence ID" value="KAF9140402.1"/>
    <property type="molecule type" value="Genomic_DNA"/>
</dbReference>
<dbReference type="SUPFAM" id="SSF103506">
    <property type="entry name" value="Mitochondrial carrier"/>
    <property type="match status" value="1"/>
</dbReference>
<reference evidence="14" key="1">
    <citation type="journal article" date="2020" name="Fungal Divers.">
        <title>Resolving the Mortierellaceae phylogeny through synthesis of multi-gene phylogenetics and phylogenomics.</title>
        <authorList>
            <person name="Vandepol N."/>
            <person name="Liber J."/>
            <person name="Desiro A."/>
            <person name="Na H."/>
            <person name="Kennedy M."/>
            <person name="Barry K."/>
            <person name="Grigoriev I.V."/>
            <person name="Miller A.N."/>
            <person name="O'Donnell K."/>
            <person name="Stajich J.E."/>
            <person name="Bonito G."/>
        </authorList>
    </citation>
    <scope>NUCLEOTIDE SEQUENCE</scope>
    <source>
        <strain evidence="14">NRRL 6426</strain>
    </source>
</reference>
<evidence type="ECO:0000313" key="15">
    <source>
        <dbReference type="Proteomes" id="UP000748756"/>
    </source>
</evidence>
<evidence type="ECO:0008006" key="16">
    <source>
        <dbReference type="Google" id="ProtNLM"/>
    </source>
</evidence>
<dbReference type="OrthoDB" id="434783at2759"/>
<evidence type="ECO:0000256" key="13">
    <source>
        <dbReference type="SAM" id="Phobius"/>
    </source>
</evidence>
<evidence type="ECO:0000256" key="7">
    <source>
        <dbReference type="ARBA" id="ARBA00022989"/>
    </source>
</evidence>
<feature type="region of interest" description="Disordered" evidence="12">
    <location>
        <begin position="72"/>
        <end position="95"/>
    </location>
</feature>
<evidence type="ECO:0000256" key="4">
    <source>
        <dbReference type="ARBA" id="ARBA00022692"/>
    </source>
</evidence>
<evidence type="ECO:0000256" key="6">
    <source>
        <dbReference type="ARBA" id="ARBA00022792"/>
    </source>
</evidence>